<dbReference type="GO" id="GO:0008270">
    <property type="term" value="F:zinc ion binding"/>
    <property type="evidence" value="ECO:0007669"/>
    <property type="project" value="UniProtKB-UniRule"/>
</dbReference>
<keyword evidence="2" id="KW-0677">Repeat</keyword>
<feature type="binding site" evidence="6">
    <location>
        <position position="24"/>
    </location>
    <ligand>
        <name>Zn(2+)</name>
        <dbReference type="ChEBI" id="CHEBI:29105"/>
    </ligand>
</feature>
<dbReference type="PROSITE" id="PS51915">
    <property type="entry name" value="ZAD"/>
    <property type="match status" value="1"/>
</dbReference>
<feature type="domain" description="C2H2-type" evidence="7">
    <location>
        <begin position="284"/>
        <end position="311"/>
    </location>
</feature>
<dbReference type="GO" id="GO:0043565">
    <property type="term" value="F:sequence-specific DNA binding"/>
    <property type="evidence" value="ECO:0007669"/>
    <property type="project" value="TreeGrafter"/>
</dbReference>
<dbReference type="AlphaFoldDB" id="A0A8S0ZI56"/>
<accession>A0A8S0ZI56</accession>
<dbReference type="PROSITE" id="PS50157">
    <property type="entry name" value="ZINC_FINGER_C2H2_2"/>
    <property type="match status" value="4"/>
</dbReference>
<reference evidence="9 10" key="1">
    <citation type="submission" date="2020-04" db="EMBL/GenBank/DDBJ databases">
        <authorList>
            <person name="Wallbank WR R."/>
            <person name="Pardo Diaz C."/>
            <person name="Kozak K."/>
            <person name="Martin S."/>
            <person name="Jiggins C."/>
            <person name="Moest M."/>
            <person name="Warren A I."/>
            <person name="Byers J.R.P. K."/>
            <person name="Montejo-Kovacevich G."/>
            <person name="Yen C E."/>
        </authorList>
    </citation>
    <scope>NUCLEOTIDE SEQUENCE [LARGE SCALE GENOMIC DNA]</scope>
</reference>
<feature type="binding site" evidence="6">
    <location>
        <position position="72"/>
    </location>
    <ligand>
        <name>Zn(2+)</name>
        <dbReference type="ChEBI" id="CHEBI:29105"/>
    </ligand>
</feature>
<dbReference type="InterPro" id="IPR013087">
    <property type="entry name" value="Znf_C2H2_type"/>
</dbReference>
<dbReference type="InterPro" id="IPR012934">
    <property type="entry name" value="Znf_AD"/>
</dbReference>
<evidence type="ECO:0000313" key="10">
    <source>
        <dbReference type="Proteomes" id="UP000494106"/>
    </source>
</evidence>
<evidence type="ECO:0000256" key="4">
    <source>
        <dbReference type="ARBA" id="ARBA00022833"/>
    </source>
</evidence>
<gene>
    <name evidence="9" type="ORF">APLA_LOCUS4934</name>
</gene>
<dbReference type="InterPro" id="IPR036236">
    <property type="entry name" value="Znf_C2H2_sf"/>
</dbReference>
<sequence>MAPTVDLKLVLKHLFNGTLGENLCIICLSQLNNNYENIFTKVCKEDSEFCVADALNSICQMKFSEEDNHNVCTNCFTTAYNAHKFYLLSNRTNEILNYYTDELTHNLQYINSPDDIANNALCISVPTILNVTQNFELNMQEIGKHSMESNVPKIKADRSMRHIKTEEDDNIVVVVQENGESLFYKVQPDGTLVLPDDKEQINFTKNLSSAVMPKTEARKVRRKRLPMTHKLCSRCPVKYRFAAKLKEHMKLEHNIDLFICKICQAITEDEHEYYNHMRTHTNVHQCAICNTVFKKRDTIINHLKWHERMKNISQIEGAHICEICGVITEDEKSLREHYDSKHHKKYTCYYCGRLYKGEGSFEMHIKKHEAHLQNTMLKSKTEVTNKKDKPDPTQKENKEKCMCPTCERYFVDERALMWHQRLHNNERPYSCEVCGRGFVSRNRRNQHALCAHTAPTRRCPLCPALFHLKSMVNTHIRKVHLKAHKRRNRVSKHQNVFWPTETVPIQDLSVDIQNEILELQAMKKERKISNSAPAMDIDL</sequence>
<name>A0A8S0ZI56_ARCPL</name>
<dbReference type="SUPFAM" id="SSF57667">
    <property type="entry name" value="beta-beta-alpha zinc fingers"/>
    <property type="match status" value="2"/>
</dbReference>
<feature type="binding site" evidence="6">
    <location>
        <position position="75"/>
    </location>
    <ligand>
        <name>Zn(2+)</name>
        <dbReference type="ChEBI" id="CHEBI:29105"/>
    </ligand>
</feature>
<dbReference type="GO" id="GO:0000981">
    <property type="term" value="F:DNA-binding transcription factor activity, RNA polymerase II-specific"/>
    <property type="evidence" value="ECO:0007669"/>
    <property type="project" value="TreeGrafter"/>
</dbReference>
<evidence type="ECO:0000256" key="1">
    <source>
        <dbReference type="ARBA" id="ARBA00022723"/>
    </source>
</evidence>
<dbReference type="Proteomes" id="UP000494106">
    <property type="component" value="Unassembled WGS sequence"/>
</dbReference>
<feature type="domain" description="C2H2-type" evidence="7">
    <location>
        <begin position="346"/>
        <end position="373"/>
    </location>
</feature>
<evidence type="ECO:0000256" key="3">
    <source>
        <dbReference type="ARBA" id="ARBA00022771"/>
    </source>
</evidence>
<evidence type="ECO:0000259" key="7">
    <source>
        <dbReference type="PROSITE" id="PS50157"/>
    </source>
</evidence>
<dbReference type="PROSITE" id="PS00028">
    <property type="entry name" value="ZINC_FINGER_C2H2_1"/>
    <property type="match status" value="5"/>
</dbReference>
<dbReference type="PANTHER" id="PTHR24408">
    <property type="entry name" value="ZINC FINGER PROTEIN"/>
    <property type="match status" value="1"/>
</dbReference>
<organism evidence="9 10">
    <name type="scientific">Arctia plantaginis</name>
    <name type="common">Wood tiger moth</name>
    <name type="synonym">Phalaena plantaginis</name>
    <dbReference type="NCBI Taxonomy" id="874455"/>
    <lineage>
        <taxon>Eukaryota</taxon>
        <taxon>Metazoa</taxon>
        <taxon>Ecdysozoa</taxon>
        <taxon>Arthropoda</taxon>
        <taxon>Hexapoda</taxon>
        <taxon>Insecta</taxon>
        <taxon>Pterygota</taxon>
        <taxon>Neoptera</taxon>
        <taxon>Endopterygota</taxon>
        <taxon>Lepidoptera</taxon>
        <taxon>Glossata</taxon>
        <taxon>Ditrysia</taxon>
        <taxon>Noctuoidea</taxon>
        <taxon>Erebidae</taxon>
        <taxon>Arctiinae</taxon>
        <taxon>Arctia</taxon>
    </lineage>
</organism>
<dbReference type="GO" id="GO:0005634">
    <property type="term" value="C:nucleus"/>
    <property type="evidence" value="ECO:0007669"/>
    <property type="project" value="InterPro"/>
</dbReference>
<keyword evidence="4 6" id="KW-0862">Zinc</keyword>
<evidence type="ECO:0000313" key="9">
    <source>
        <dbReference type="EMBL" id="CAB3232635.1"/>
    </source>
</evidence>
<evidence type="ECO:0000259" key="8">
    <source>
        <dbReference type="PROSITE" id="PS51915"/>
    </source>
</evidence>
<comment type="caution">
    <text evidence="9">The sequence shown here is derived from an EMBL/GenBank/DDBJ whole genome shotgun (WGS) entry which is preliminary data.</text>
</comment>
<proteinExistence type="predicted"/>
<dbReference type="EMBL" id="CADEBC010000478">
    <property type="protein sequence ID" value="CAB3232635.1"/>
    <property type="molecule type" value="Genomic_DNA"/>
</dbReference>
<protein>
    <submittedName>
        <fullName evidence="9">Uncharacterized protein</fullName>
    </submittedName>
</protein>
<evidence type="ECO:0000256" key="2">
    <source>
        <dbReference type="ARBA" id="ARBA00022737"/>
    </source>
</evidence>
<feature type="domain" description="ZAD" evidence="8">
    <location>
        <begin position="22"/>
        <end position="99"/>
    </location>
</feature>
<dbReference type="Gene3D" id="3.30.160.60">
    <property type="entry name" value="Classic Zinc Finger"/>
    <property type="match status" value="4"/>
</dbReference>
<dbReference type="SMART" id="SM00355">
    <property type="entry name" value="ZnF_C2H2"/>
    <property type="match status" value="8"/>
</dbReference>
<keyword evidence="10" id="KW-1185">Reference proteome</keyword>
<feature type="binding site" evidence="6">
    <location>
        <position position="27"/>
    </location>
    <ligand>
        <name>Zn(2+)</name>
        <dbReference type="ChEBI" id="CHEBI:29105"/>
    </ligand>
</feature>
<evidence type="ECO:0000256" key="6">
    <source>
        <dbReference type="PROSITE-ProRule" id="PRU01263"/>
    </source>
</evidence>
<feature type="domain" description="C2H2-type" evidence="7">
    <location>
        <begin position="429"/>
        <end position="457"/>
    </location>
</feature>
<dbReference type="Pfam" id="PF12874">
    <property type="entry name" value="zf-met"/>
    <property type="match status" value="1"/>
</dbReference>
<dbReference type="OrthoDB" id="6102613at2759"/>
<keyword evidence="3 5" id="KW-0863">Zinc-finger</keyword>
<dbReference type="PANTHER" id="PTHR24408:SF58">
    <property type="entry name" value="TRANSCRIPTION FACTOR (TFIIIA), PUTATIVE (AFU_ORTHOLOGUE AFUA_1G05150)-RELATED"/>
    <property type="match status" value="1"/>
</dbReference>
<evidence type="ECO:0000256" key="5">
    <source>
        <dbReference type="PROSITE-ProRule" id="PRU00042"/>
    </source>
</evidence>
<feature type="domain" description="C2H2-type" evidence="7">
    <location>
        <begin position="401"/>
        <end position="428"/>
    </location>
</feature>
<keyword evidence="1 6" id="KW-0479">Metal-binding</keyword>